<evidence type="ECO:0000256" key="13">
    <source>
        <dbReference type="SAM" id="Phobius"/>
    </source>
</evidence>
<dbReference type="CDD" id="cd16955">
    <property type="entry name" value="HATPase_YpdA-like"/>
    <property type="match status" value="1"/>
</dbReference>
<dbReference type="GO" id="GO:0000155">
    <property type="term" value="F:phosphorelay sensor kinase activity"/>
    <property type="evidence" value="ECO:0007669"/>
    <property type="project" value="InterPro"/>
</dbReference>
<dbReference type="SUPFAM" id="SSF49785">
    <property type="entry name" value="Galactose-binding domain-like"/>
    <property type="match status" value="1"/>
</dbReference>
<keyword evidence="11 13" id="KW-0472">Membrane</keyword>
<organism evidence="16 17">
    <name type="scientific">Bacillus inaquosorum KCTC 13429</name>
    <dbReference type="NCBI Taxonomy" id="1236548"/>
    <lineage>
        <taxon>Bacteria</taxon>
        <taxon>Bacillati</taxon>
        <taxon>Bacillota</taxon>
        <taxon>Bacilli</taxon>
        <taxon>Bacillales</taxon>
        <taxon>Bacillaceae</taxon>
        <taxon>Bacillus</taxon>
    </lineage>
</organism>
<dbReference type="AlphaFoldDB" id="A0A9W5PEK8"/>
<dbReference type="InterPro" id="IPR011006">
    <property type="entry name" value="CheY-like_superfamily"/>
</dbReference>
<accession>A0A9W5PEK8</accession>
<feature type="domain" description="Response regulatory" evidence="15">
    <location>
        <begin position="689"/>
        <end position="805"/>
    </location>
</feature>
<feature type="modified residue" description="4-aspartylphosphate" evidence="12">
    <location>
        <position position="738"/>
    </location>
</feature>
<keyword evidence="13" id="KW-1133">Transmembrane helix</keyword>
<keyword evidence="6" id="KW-0808">Transferase</keyword>
<dbReference type="CDD" id="cd00082">
    <property type="entry name" value="HisKA"/>
    <property type="match status" value="1"/>
</dbReference>
<feature type="transmembrane region" description="Helical" evidence="13">
    <location>
        <begin position="5"/>
        <end position="24"/>
    </location>
</feature>
<evidence type="ECO:0000313" key="17">
    <source>
        <dbReference type="Proteomes" id="UP000011182"/>
    </source>
</evidence>
<evidence type="ECO:0000256" key="5">
    <source>
        <dbReference type="ARBA" id="ARBA00022553"/>
    </source>
</evidence>
<dbReference type="Pfam" id="PF02518">
    <property type="entry name" value="HATPase_c"/>
    <property type="match status" value="2"/>
</dbReference>
<dbReference type="InterPro" id="IPR003594">
    <property type="entry name" value="HATPase_dom"/>
</dbReference>
<feature type="transmembrane region" description="Helical" evidence="13">
    <location>
        <begin position="327"/>
        <end position="349"/>
    </location>
</feature>
<dbReference type="Gene3D" id="3.40.50.2300">
    <property type="match status" value="1"/>
</dbReference>
<dbReference type="PANTHER" id="PTHR43547:SF2">
    <property type="entry name" value="HYBRID SIGNAL TRANSDUCTION HISTIDINE KINASE C"/>
    <property type="match status" value="1"/>
</dbReference>
<dbReference type="PROSITE" id="PS50110">
    <property type="entry name" value="RESPONSE_REGULATORY"/>
    <property type="match status" value="1"/>
</dbReference>
<evidence type="ECO:0000256" key="8">
    <source>
        <dbReference type="ARBA" id="ARBA00022777"/>
    </source>
</evidence>
<dbReference type="EMBL" id="AMXN01000001">
    <property type="protein sequence ID" value="ELS62912.1"/>
    <property type="molecule type" value="Genomic_DNA"/>
</dbReference>
<dbReference type="Pfam" id="PF00512">
    <property type="entry name" value="HisKA"/>
    <property type="match status" value="1"/>
</dbReference>
<evidence type="ECO:0000256" key="2">
    <source>
        <dbReference type="ARBA" id="ARBA00004236"/>
    </source>
</evidence>
<evidence type="ECO:0000313" key="16">
    <source>
        <dbReference type="EMBL" id="ELS62912.1"/>
    </source>
</evidence>
<keyword evidence="7" id="KW-0547">Nucleotide-binding</keyword>
<dbReference type="SMART" id="SM00387">
    <property type="entry name" value="HATPase_c"/>
    <property type="match status" value="2"/>
</dbReference>
<dbReference type="SMART" id="SM00388">
    <property type="entry name" value="HisKA"/>
    <property type="match status" value="1"/>
</dbReference>
<dbReference type="PROSITE" id="PS50109">
    <property type="entry name" value="HIS_KIN"/>
    <property type="match status" value="1"/>
</dbReference>
<keyword evidence="10" id="KW-0902">Two-component regulatory system</keyword>
<evidence type="ECO:0000256" key="12">
    <source>
        <dbReference type="PROSITE-ProRule" id="PRU00169"/>
    </source>
</evidence>
<dbReference type="SUPFAM" id="SSF47384">
    <property type="entry name" value="Homodimeric domain of signal transducing histidine kinase"/>
    <property type="match status" value="1"/>
</dbReference>
<evidence type="ECO:0000256" key="3">
    <source>
        <dbReference type="ARBA" id="ARBA00012438"/>
    </source>
</evidence>
<feature type="transmembrane region" description="Helical" evidence="13">
    <location>
        <begin position="383"/>
        <end position="405"/>
    </location>
</feature>
<reference evidence="16 17" key="1">
    <citation type="journal article" date="2014" name="Syst. Appl. Microbiol.">
        <title>Genomic insights into the taxonomic status of the three subspecies of Bacillus subtilis.</title>
        <authorList>
            <person name="Yi H."/>
            <person name="Chun J."/>
            <person name="Cha C.J."/>
        </authorList>
    </citation>
    <scope>NUCLEOTIDE SEQUENCE [LARGE SCALE GENOMIC DNA]</scope>
    <source>
        <strain evidence="16 17">KCTC 13429</strain>
    </source>
</reference>
<dbReference type="InterPro" id="IPR036890">
    <property type="entry name" value="HATPase_C_sf"/>
</dbReference>
<sequence>MKEKFIFISIIFGYAAFFMIFIGIDHFSGSTLPAARHGVMNLENWDFQKDGNVQLNGKWTLYPNQLLSPKEISSAKGKDPVFVDVPSNVKVTKQGINVDYGTYKLTIRSNQDNQLFGISTSFIYSANRIYFNGQLIGQSGSPSNKPDFTAQNRPYTSFFTLHKGDNELVVQFSNFGKTPGWGIAKPITFGTQDQILRENKISFLNDSIMITAFFITGLYFLGFFLQRKKDKHLLFFSVMCLLFSFIILMIGKERIIFLLYPSISFSLLNSMRAISTVFVSIAVFLYLYFAYRQIVSKRFILIATVSSGLVLITDFLTVGFIGHGSYILHSVLAVSTLVYITYIFTIAAIRKMEGSLYLTIASISMSAFVILTTISAYSGKTAFSFNSIYSLPTVIALLAIVLLMAQQFAGAFRENEVLSWKLLRIDRLKDDFIAKTSHEFKTPLNSIINICQTLLAGKGKRTIEEEKENMQLVIRMGYRLSNLVNDILDLEKIKQGMLQIHPVPVDIYTLICSEMNFYNLLSRHKNLNIINHIPAGLPLVLTDENRFRQIVTNLVDNAIKYTAEGQITLSASRLNDNMIKVTVTDTGSGISEADCQTIFESFQQAETNKDDGAGLGLSIVKQLVQLQNGDIWVESEEGKGSSFHFTLPIAQNEPVPETKKGLPDLQSGIDMSDTSMSTPYYSEKIDAPTILIVDDNIDSLKILIDMLEGVPYNVIAAKNGMEALEVVSCTKLDLVILDLMMPDMTGFEVCMRIRERFSMVDLPVLMITAAIIGHDKYKAFHAGANDILQKPYHYSEFMARIKNLIMMKHTANQATRMEMAFLQSQIKPHFLYNVLNTIISLSHLDIEKAREVTEEFTNYLRMSFDFQNTSAISSFKHELSIISSYLSIEKTRFGDRLEVFFDIDNDIDFILPPLMIQPLVENAVLHGVSKKRGGGWIKLTAKKQNRNEYYIKVEDNGVGMAPEKRKDLLSSGFDRSVGLKNINQRLKHFCGSELKISSTPEAGTSVSMLIHLAETTENPAALSERN</sequence>
<dbReference type="InterPro" id="IPR004358">
    <property type="entry name" value="Sig_transdc_His_kin-like_C"/>
</dbReference>
<dbReference type="GO" id="GO:0005886">
    <property type="term" value="C:plasma membrane"/>
    <property type="evidence" value="ECO:0007669"/>
    <property type="project" value="UniProtKB-SubCell"/>
</dbReference>
<dbReference type="SMART" id="SM00448">
    <property type="entry name" value="REC"/>
    <property type="match status" value="1"/>
</dbReference>
<dbReference type="Proteomes" id="UP000011182">
    <property type="component" value="Unassembled WGS sequence"/>
</dbReference>
<dbReference type="InterPro" id="IPR047965">
    <property type="entry name" value="YpdA-like_HATPase"/>
</dbReference>
<dbReference type="PANTHER" id="PTHR43547">
    <property type="entry name" value="TWO-COMPONENT HISTIDINE KINASE"/>
    <property type="match status" value="1"/>
</dbReference>
<keyword evidence="8 16" id="KW-0418">Kinase</keyword>
<dbReference type="EC" id="2.7.13.3" evidence="3"/>
<feature type="transmembrane region" description="Helical" evidence="13">
    <location>
        <begin position="207"/>
        <end position="225"/>
    </location>
</feature>
<dbReference type="Gene3D" id="3.30.565.10">
    <property type="entry name" value="Histidine kinase-like ATPase, C-terminal domain"/>
    <property type="match status" value="2"/>
</dbReference>
<feature type="domain" description="Histidine kinase" evidence="14">
    <location>
        <begin position="435"/>
        <end position="651"/>
    </location>
</feature>
<feature type="transmembrane region" description="Helical" evidence="13">
    <location>
        <begin position="271"/>
        <end position="291"/>
    </location>
</feature>
<evidence type="ECO:0000256" key="4">
    <source>
        <dbReference type="ARBA" id="ARBA00022475"/>
    </source>
</evidence>
<feature type="transmembrane region" description="Helical" evidence="13">
    <location>
        <begin position="356"/>
        <end position="377"/>
    </location>
</feature>
<feature type="transmembrane region" description="Helical" evidence="13">
    <location>
        <begin position="298"/>
        <end position="321"/>
    </location>
</feature>
<dbReference type="SUPFAM" id="SSF52172">
    <property type="entry name" value="CheY-like"/>
    <property type="match status" value="1"/>
</dbReference>
<dbReference type="InterPro" id="IPR036097">
    <property type="entry name" value="HisK_dim/P_sf"/>
</dbReference>
<evidence type="ECO:0000259" key="15">
    <source>
        <dbReference type="PROSITE" id="PS50110"/>
    </source>
</evidence>
<feature type="transmembrane region" description="Helical" evidence="13">
    <location>
        <begin position="232"/>
        <end position="251"/>
    </location>
</feature>
<protein>
    <recommendedName>
        <fullName evidence="3">histidine kinase</fullName>
        <ecNumber evidence="3">2.7.13.3</ecNumber>
    </recommendedName>
</protein>
<evidence type="ECO:0000256" key="11">
    <source>
        <dbReference type="ARBA" id="ARBA00023136"/>
    </source>
</evidence>
<name>A0A9W5PEK8_9BACI</name>
<comment type="catalytic activity">
    <reaction evidence="1">
        <text>ATP + protein L-histidine = ADP + protein N-phospho-L-histidine.</text>
        <dbReference type="EC" id="2.7.13.3"/>
    </reaction>
</comment>
<dbReference type="CDD" id="cd16922">
    <property type="entry name" value="HATPase_EvgS-ArcB-TorS-like"/>
    <property type="match status" value="1"/>
</dbReference>
<comment type="subcellular location">
    <subcellularLocation>
        <location evidence="2">Cell membrane</location>
    </subcellularLocation>
</comment>
<evidence type="ECO:0000259" key="14">
    <source>
        <dbReference type="PROSITE" id="PS50109"/>
    </source>
</evidence>
<keyword evidence="13" id="KW-0812">Transmembrane</keyword>
<proteinExistence type="predicted"/>
<comment type="caution">
    <text evidence="16">The sequence shown here is derived from an EMBL/GenBank/DDBJ whole genome shotgun (WGS) entry which is preliminary data.</text>
</comment>
<dbReference type="Gene3D" id="1.10.287.130">
    <property type="match status" value="1"/>
</dbReference>
<dbReference type="InterPro" id="IPR008979">
    <property type="entry name" value="Galactose-bd-like_sf"/>
</dbReference>
<evidence type="ECO:0000256" key="1">
    <source>
        <dbReference type="ARBA" id="ARBA00000085"/>
    </source>
</evidence>
<dbReference type="Pfam" id="PF00072">
    <property type="entry name" value="Response_reg"/>
    <property type="match status" value="1"/>
</dbReference>
<keyword evidence="9" id="KW-0067">ATP-binding</keyword>
<dbReference type="InterPro" id="IPR003661">
    <property type="entry name" value="HisK_dim/P_dom"/>
</dbReference>
<dbReference type="GO" id="GO:0005524">
    <property type="term" value="F:ATP binding"/>
    <property type="evidence" value="ECO:0007669"/>
    <property type="project" value="UniProtKB-KW"/>
</dbReference>
<dbReference type="PRINTS" id="PR00344">
    <property type="entry name" value="BCTRLSENSOR"/>
</dbReference>
<evidence type="ECO:0000256" key="10">
    <source>
        <dbReference type="ARBA" id="ARBA00023012"/>
    </source>
</evidence>
<dbReference type="FunFam" id="3.30.565.10:FF:000023">
    <property type="entry name" value="PAS domain-containing sensor histidine kinase"/>
    <property type="match status" value="1"/>
</dbReference>
<dbReference type="InterPro" id="IPR001789">
    <property type="entry name" value="Sig_transdc_resp-reg_receiver"/>
</dbReference>
<dbReference type="Pfam" id="PF06580">
    <property type="entry name" value="His_kinase"/>
    <property type="match status" value="1"/>
</dbReference>
<keyword evidence="5 12" id="KW-0597">Phosphoprotein</keyword>
<keyword evidence="4" id="KW-1003">Cell membrane</keyword>
<gene>
    <name evidence="16" type="ORF">BSI_03030</name>
</gene>
<dbReference type="InterPro" id="IPR005467">
    <property type="entry name" value="His_kinase_dom"/>
</dbReference>
<evidence type="ECO:0000256" key="9">
    <source>
        <dbReference type="ARBA" id="ARBA00022840"/>
    </source>
</evidence>
<evidence type="ECO:0000256" key="7">
    <source>
        <dbReference type="ARBA" id="ARBA00022741"/>
    </source>
</evidence>
<keyword evidence="17" id="KW-1185">Reference proteome</keyword>
<evidence type="ECO:0000256" key="6">
    <source>
        <dbReference type="ARBA" id="ARBA00022679"/>
    </source>
</evidence>
<dbReference type="InterPro" id="IPR010559">
    <property type="entry name" value="Sig_transdc_His_kin_internal"/>
</dbReference>
<dbReference type="SUPFAM" id="SSF55874">
    <property type="entry name" value="ATPase domain of HSP90 chaperone/DNA topoisomerase II/histidine kinase"/>
    <property type="match status" value="2"/>
</dbReference>